<dbReference type="AlphaFoldDB" id="A0A1G6LN72"/>
<dbReference type="EMBL" id="FMYP01000032">
    <property type="protein sequence ID" value="SDC44738.1"/>
    <property type="molecule type" value="Genomic_DNA"/>
</dbReference>
<sequence length="96" mass="11749">MFRRVGVSSIVFYKKSVKVFVRNKIYNFDLWNEKREHSIRDYLNLFRMKRLGLFRHYLFFFATAYTFGFQRRISLYYLGETHALFYPSTVGGKETY</sequence>
<evidence type="ECO:0000256" key="1">
    <source>
        <dbReference type="SAM" id="Phobius"/>
    </source>
</evidence>
<protein>
    <submittedName>
        <fullName evidence="2">Uncharacterized protein</fullName>
    </submittedName>
</protein>
<accession>A0A1G6LN72</accession>
<name>A0A1G6LN72_9BACT</name>
<keyword evidence="1" id="KW-1133">Transmembrane helix</keyword>
<dbReference type="STRING" id="1640674.SAMN05216323_10323"/>
<keyword evidence="3" id="KW-1185">Reference proteome</keyword>
<evidence type="ECO:0000313" key="3">
    <source>
        <dbReference type="Proteomes" id="UP000199452"/>
    </source>
</evidence>
<evidence type="ECO:0000313" key="2">
    <source>
        <dbReference type="EMBL" id="SDC44738.1"/>
    </source>
</evidence>
<keyword evidence="1" id="KW-0472">Membrane</keyword>
<organism evidence="2 3">
    <name type="scientific">Williamwhitmania taraxaci</name>
    <dbReference type="NCBI Taxonomy" id="1640674"/>
    <lineage>
        <taxon>Bacteria</taxon>
        <taxon>Pseudomonadati</taxon>
        <taxon>Bacteroidota</taxon>
        <taxon>Bacteroidia</taxon>
        <taxon>Bacteroidales</taxon>
        <taxon>Williamwhitmaniaceae</taxon>
        <taxon>Williamwhitmania</taxon>
    </lineage>
</organism>
<dbReference type="Proteomes" id="UP000199452">
    <property type="component" value="Unassembled WGS sequence"/>
</dbReference>
<reference evidence="2 3" key="1">
    <citation type="submission" date="2016-09" db="EMBL/GenBank/DDBJ databases">
        <authorList>
            <person name="Capua I."/>
            <person name="De Benedictis P."/>
            <person name="Joannis T."/>
            <person name="Lombin L.H."/>
            <person name="Cattoli G."/>
        </authorList>
    </citation>
    <scope>NUCLEOTIDE SEQUENCE [LARGE SCALE GENOMIC DNA]</scope>
    <source>
        <strain evidence="2 3">A7P-90m</strain>
    </source>
</reference>
<gene>
    <name evidence="2" type="ORF">SAMN05216323_10323</name>
</gene>
<feature type="transmembrane region" description="Helical" evidence="1">
    <location>
        <begin position="57"/>
        <end position="78"/>
    </location>
</feature>
<proteinExistence type="predicted"/>
<keyword evidence="1" id="KW-0812">Transmembrane</keyword>